<dbReference type="Gene3D" id="3.40.190.10">
    <property type="entry name" value="Periplasmic binding protein-like II"/>
    <property type="match status" value="1"/>
</dbReference>
<dbReference type="GO" id="GO:1904680">
    <property type="term" value="F:peptide transmembrane transporter activity"/>
    <property type="evidence" value="ECO:0007669"/>
    <property type="project" value="TreeGrafter"/>
</dbReference>
<evidence type="ECO:0000256" key="3">
    <source>
        <dbReference type="ARBA" id="ARBA00022448"/>
    </source>
</evidence>
<dbReference type="InterPro" id="IPR030678">
    <property type="entry name" value="Peptide/Ni-bd"/>
</dbReference>
<accession>A0A8J7SB03</accession>
<evidence type="ECO:0000259" key="6">
    <source>
        <dbReference type="Pfam" id="PF00496"/>
    </source>
</evidence>
<sequence>MMTDRPLHPLARTFAEAFRGGRMDRREYLASMMTLGVTAAGAFSLGGLALPTPARSETPKKGGTLRIATPVRAAGLKDPRTFDWDAHVSRQSCEYLVRWERDATFTPWLLESWEVNDDATEYTLSLRKGIKWSNGDDFTSEDVVFNITRWCDKTVEGNSMAARMATLVDDATGQAREGAIEAVDAQTVRLRPSTSDITLIAGFTDYPALILHRSFDPEGDLIAQFNLGTGPFHIEEYEPTVRARVVRREGYWRGDAYLDAVEFIDYGTDPVAMISAFEAGEIDANEISHADQYAVLEDLGLIRSEIATGSTIVCRFNNTTPPYDDPRVRRACQLAVDNAIVLRLGIDDAGVVAENHHVGPMHIEYFPLPPFEHDPEQARALLADAGMSDHEFELISIDDDWRRNTTDAIAAQMRGAGLKVKRTVIPGDTFWNDWTKYPASTTDWTPRPLGVQVLALAYRSGEAWNESGFSNPEFDAALAEALGLPDPDKRRVVMERVERILQDSGTLVQPFWRNIARHMTPKVRDFEAHQAEEFHLERVWLDA</sequence>
<keyword evidence="8" id="KW-1185">Reference proteome</keyword>
<dbReference type="Gene3D" id="3.10.105.10">
    <property type="entry name" value="Dipeptide-binding Protein, Domain 3"/>
    <property type="match status" value="1"/>
</dbReference>
<evidence type="ECO:0000256" key="2">
    <source>
        <dbReference type="ARBA" id="ARBA00005695"/>
    </source>
</evidence>
<protein>
    <submittedName>
        <fullName evidence="7">ABC transporter substrate-binding protein</fullName>
    </submittedName>
</protein>
<dbReference type="EMBL" id="JAEHHL010000001">
    <property type="protein sequence ID" value="MBK0398173.1"/>
    <property type="molecule type" value="Genomic_DNA"/>
</dbReference>
<evidence type="ECO:0000256" key="1">
    <source>
        <dbReference type="ARBA" id="ARBA00004418"/>
    </source>
</evidence>
<evidence type="ECO:0000256" key="5">
    <source>
        <dbReference type="SAM" id="Phobius"/>
    </source>
</evidence>
<dbReference type="GO" id="GO:0043190">
    <property type="term" value="C:ATP-binding cassette (ABC) transporter complex"/>
    <property type="evidence" value="ECO:0007669"/>
    <property type="project" value="InterPro"/>
</dbReference>
<name>A0A8J7SB03_9RHOB</name>
<dbReference type="InterPro" id="IPR000914">
    <property type="entry name" value="SBP_5_dom"/>
</dbReference>
<gene>
    <name evidence="7" type="ORF">H0I76_03145</name>
</gene>
<dbReference type="AlphaFoldDB" id="A0A8J7SB03"/>
<keyword evidence="5" id="KW-0812">Transmembrane</keyword>
<dbReference type="PIRSF" id="PIRSF002741">
    <property type="entry name" value="MppA"/>
    <property type="match status" value="1"/>
</dbReference>
<keyword evidence="4" id="KW-0732">Signal</keyword>
<proteinExistence type="inferred from homology"/>
<dbReference type="PANTHER" id="PTHR30290:SF10">
    <property type="entry name" value="PERIPLASMIC OLIGOPEPTIDE-BINDING PROTEIN-RELATED"/>
    <property type="match status" value="1"/>
</dbReference>
<feature type="domain" description="Solute-binding protein family 5" evidence="6">
    <location>
        <begin position="105"/>
        <end position="451"/>
    </location>
</feature>
<dbReference type="Pfam" id="PF00496">
    <property type="entry name" value="SBP_bac_5"/>
    <property type="match status" value="1"/>
</dbReference>
<keyword evidence="5" id="KW-1133">Transmembrane helix</keyword>
<dbReference type="SUPFAM" id="SSF53850">
    <property type="entry name" value="Periplasmic binding protein-like II"/>
    <property type="match status" value="1"/>
</dbReference>
<evidence type="ECO:0000313" key="7">
    <source>
        <dbReference type="EMBL" id="MBK0398173.1"/>
    </source>
</evidence>
<comment type="caution">
    <text evidence="7">The sequence shown here is derived from an EMBL/GenBank/DDBJ whole genome shotgun (WGS) entry which is preliminary data.</text>
</comment>
<dbReference type="PANTHER" id="PTHR30290">
    <property type="entry name" value="PERIPLASMIC BINDING COMPONENT OF ABC TRANSPORTER"/>
    <property type="match status" value="1"/>
</dbReference>
<dbReference type="GO" id="GO:0015833">
    <property type="term" value="P:peptide transport"/>
    <property type="evidence" value="ECO:0007669"/>
    <property type="project" value="TreeGrafter"/>
</dbReference>
<evidence type="ECO:0000256" key="4">
    <source>
        <dbReference type="ARBA" id="ARBA00022729"/>
    </source>
</evidence>
<feature type="transmembrane region" description="Helical" evidence="5">
    <location>
        <begin position="28"/>
        <end position="50"/>
    </location>
</feature>
<reference evidence="7" key="1">
    <citation type="submission" date="2020-12" db="EMBL/GenBank/DDBJ databases">
        <title>Bacterial taxonomy.</title>
        <authorList>
            <person name="Pan X."/>
        </authorList>
    </citation>
    <scope>NUCLEOTIDE SEQUENCE</scope>
    <source>
        <strain evidence="7">M0105</strain>
    </source>
</reference>
<dbReference type="GO" id="GO:0030288">
    <property type="term" value="C:outer membrane-bounded periplasmic space"/>
    <property type="evidence" value="ECO:0007669"/>
    <property type="project" value="UniProtKB-ARBA"/>
</dbReference>
<keyword evidence="5" id="KW-0472">Membrane</keyword>
<organism evidence="7 8">
    <name type="scientific">Thermohalobaculum xanthum</name>
    <dbReference type="NCBI Taxonomy" id="2753746"/>
    <lineage>
        <taxon>Bacteria</taxon>
        <taxon>Pseudomonadati</taxon>
        <taxon>Pseudomonadota</taxon>
        <taxon>Alphaproteobacteria</taxon>
        <taxon>Rhodobacterales</taxon>
        <taxon>Paracoccaceae</taxon>
        <taxon>Thermohalobaculum</taxon>
    </lineage>
</organism>
<dbReference type="Proteomes" id="UP000655420">
    <property type="component" value="Unassembled WGS sequence"/>
</dbReference>
<evidence type="ECO:0000313" key="8">
    <source>
        <dbReference type="Proteomes" id="UP000655420"/>
    </source>
</evidence>
<keyword evidence="3" id="KW-0813">Transport</keyword>
<dbReference type="InterPro" id="IPR039424">
    <property type="entry name" value="SBP_5"/>
</dbReference>
<comment type="similarity">
    <text evidence="2">Belongs to the bacterial solute-binding protein 5 family.</text>
</comment>
<comment type="subcellular location">
    <subcellularLocation>
        <location evidence="1">Periplasm</location>
    </subcellularLocation>
</comment>
<dbReference type="CDD" id="cd08503">
    <property type="entry name" value="PBP2_NikA_DppA_OppA_like_17"/>
    <property type="match status" value="1"/>
</dbReference>